<feature type="region of interest" description="Disordered" evidence="2">
    <location>
        <begin position="305"/>
        <end position="349"/>
    </location>
</feature>
<dbReference type="Pfam" id="PF26176">
    <property type="entry name" value="zf_C2H2_17_2"/>
    <property type="match status" value="1"/>
</dbReference>
<feature type="domain" description="C2H2-type" evidence="3">
    <location>
        <begin position="263"/>
        <end position="291"/>
    </location>
</feature>
<feature type="compositionally biased region" description="Low complexity" evidence="2">
    <location>
        <begin position="309"/>
        <end position="331"/>
    </location>
</feature>
<proteinExistence type="predicted"/>
<protein>
    <recommendedName>
        <fullName evidence="3">C2H2-type domain-containing protein</fullName>
    </recommendedName>
</protein>
<dbReference type="InterPro" id="IPR013087">
    <property type="entry name" value="Znf_C2H2_type"/>
</dbReference>
<dbReference type="AlphaFoldDB" id="A0A6A6UFD7"/>
<accession>A0A6A6UFD7</accession>
<feature type="domain" description="C2H2-type" evidence="3">
    <location>
        <begin position="229"/>
        <end position="255"/>
    </location>
</feature>
<sequence>MGSEFCHFKDSGRLTFCVCSDHDREALRSKILGQPSPSTSSESLYSEQYGSSDLKGFTFGSTMIDSHDAPMVAYGPHQYNYSMDSFQWTAADNAQPMFEDNLFHIETASSNASYAPSMYDGESFMQSPTSPTSPAFSSVISSGALSVAMSPVMSIMDPATPAATDYLDDEGSEPADSDEVLENLLGELEPSEDGKYHCQDVNAEDHACDFIADRKCMLRKHLESTLKTNICRHMDCHGMQFSSKAVLTRHEKEAHGMHAACQFFCPVPTCERHNRGFPREYNMGDHIQRVHRELDVTQFLKKSKRVRKSSTSNVSGTSMSSTKSSAVATSGVRKQSSSRARREKLEKQYRASRESIGKIVFKLPEQSNPNAQKYIQQLKAEVSRLEDAISALTTQNTSAND</sequence>
<evidence type="ECO:0000256" key="2">
    <source>
        <dbReference type="SAM" id="MobiDB-lite"/>
    </source>
</evidence>
<gene>
    <name evidence="4" type="ORF">BT63DRAFT_239890</name>
</gene>
<keyword evidence="1" id="KW-0175">Coiled coil</keyword>
<evidence type="ECO:0000313" key="5">
    <source>
        <dbReference type="Proteomes" id="UP000799302"/>
    </source>
</evidence>
<dbReference type="InterPro" id="IPR059009">
    <property type="entry name" value="Znf_C2H2_17_1st"/>
</dbReference>
<evidence type="ECO:0000313" key="4">
    <source>
        <dbReference type="EMBL" id="KAF2670510.1"/>
    </source>
</evidence>
<dbReference type="Proteomes" id="UP000799302">
    <property type="component" value="Unassembled WGS sequence"/>
</dbReference>
<evidence type="ECO:0000256" key="1">
    <source>
        <dbReference type="SAM" id="Coils"/>
    </source>
</evidence>
<evidence type="ECO:0000259" key="3">
    <source>
        <dbReference type="SMART" id="SM00355"/>
    </source>
</evidence>
<name>A0A6A6UFD7_9PEZI</name>
<dbReference type="Pfam" id="PF26177">
    <property type="entry name" value="zf_C2H2_17_1st"/>
    <property type="match status" value="1"/>
</dbReference>
<feature type="coiled-coil region" evidence="1">
    <location>
        <begin position="368"/>
        <end position="395"/>
    </location>
</feature>
<organism evidence="4 5">
    <name type="scientific">Microthyrium microscopicum</name>
    <dbReference type="NCBI Taxonomy" id="703497"/>
    <lineage>
        <taxon>Eukaryota</taxon>
        <taxon>Fungi</taxon>
        <taxon>Dikarya</taxon>
        <taxon>Ascomycota</taxon>
        <taxon>Pezizomycotina</taxon>
        <taxon>Dothideomycetes</taxon>
        <taxon>Dothideomycetes incertae sedis</taxon>
        <taxon>Microthyriales</taxon>
        <taxon>Microthyriaceae</taxon>
        <taxon>Microthyrium</taxon>
    </lineage>
</organism>
<reference evidence="4" key="1">
    <citation type="journal article" date="2020" name="Stud. Mycol.">
        <title>101 Dothideomycetes genomes: a test case for predicting lifestyles and emergence of pathogens.</title>
        <authorList>
            <person name="Haridas S."/>
            <person name="Albert R."/>
            <person name="Binder M."/>
            <person name="Bloem J."/>
            <person name="Labutti K."/>
            <person name="Salamov A."/>
            <person name="Andreopoulos B."/>
            <person name="Baker S."/>
            <person name="Barry K."/>
            <person name="Bills G."/>
            <person name="Bluhm B."/>
            <person name="Cannon C."/>
            <person name="Castanera R."/>
            <person name="Culley D."/>
            <person name="Daum C."/>
            <person name="Ezra D."/>
            <person name="Gonzalez J."/>
            <person name="Henrissat B."/>
            <person name="Kuo A."/>
            <person name="Liang C."/>
            <person name="Lipzen A."/>
            <person name="Lutzoni F."/>
            <person name="Magnuson J."/>
            <person name="Mondo S."/>
            <person name="Nolan M."/>
            <person name="Ohm R."/>
            <person name="Pangilinan J."/>
            <person name="Park H.-J."/>
            <person name="Ramirez L."/>
            <person name="Alfaro M."/>
            <person name="Sun H."/>
            <person name="Tritt A."/>
            <person name="Yoshinaga Y."/>
            <person name="Zwiers L.-H."/>
            <person name="Turgeon B."/>
            <person name="Goodwin S."/>
            <person name="Spatafora J."/>
            <person name="Crous P."/>
            <person name="Grigoriev I."/>
        </authorList>
    </citation>
    <scope>NUCLEOTIDE SEQUENCE</scope>
    <source>
        <strain evidence="4">CBS 115976</strain>
    </source>
</reference>
<dbReference type="SMART" id="SM00355">
    <property type="entry name" value="ZnF_C2H2"/>
    <property type="match status" value="2"/>
</dbReference>
<dbReference type="EMBL" id="MU004234">
    <property type="protein sequence ID" value="KAF2670510.1"/>
    <property type="molecule type" value="Genomic_DNA"/>
</dbReference>
<dbReference type="InterPro" id="IPR059095">
    <property type="entry name" value="Znf_C2H2_17_2nd"/>
</dbReference>
<keyword evidence="5" id="KW-1185">Reference proteome</keyword>
<dbReference type="OrthoDB" id="5062908at2759"/>